<dbReference type="InterPro" id="IPR046347">
    <property type="entry name" value="bZIP_sf"/>
</dbReference>
<feature type="coiled-coil region" evidence="1">
    <location>
        <begin position="209"/>
        <end position="243"/>
    </location>
</feature>
<keyword evidence="1" id="KW-0175">Coiled coil</keyword>
<evidence type="ECO:0000259" key="3">
    <source>
        <dbReference type="PROSITE" id="PS00036"/>
    </source>
</evidence>
<dbReference type="Pfam" id="PF07716">
    <property type="entry name" value="bZIP_2"/>
    <property type="match status" value="1"/>
</dbReference>
<feature type="compositionally biased region" description="Polar residues" evidence="2">
    <location>
        <begin position="151"/>
        <end position="160"/>
    </location>
</feature>
<comment type="caution">
    <text evidence="4">The sequence shown here is derived from an EMBL/GenBank/DDBJ whole genome shotgun (WGS) entry which is preliminary data.</text>
</comment>
<accession>A0A267H9B0</accession>
<dbReference type="Proteomes" id="UP000215902">
    <property type="component" value="Unassembled WGS sequence"/>
</dbReference>
<keyword evidence="5" id="KW-1185">Reference proteome</keyword>
<dbReference type="EMBL" id="NIVC01000012">
    <property type="protein sequence ID" value="PAA94264.1"/>
    <property type="molecule type" value="Genomic_DNA"/>
</dbReference>
<protein>
    <recommendedName>
        <fullName evidence="3">BZIP domain-containing protein</fullName>
    </recommendedName>
</protein>
<proteinExistence type="predicted"/>
<dbReference type="Gene3D" id="1.20.5.170">
    <property type="match status" value="1"/>
</dbReference>
<sequence length="286" mass="31230">MTANMASMVTPPMTDASGGDFSSYLSLCQDARHAEQDVELLLSSASVWLTDSLLPKSGPASHRTDDDDDEVSSVLLDGFPSNSAVANDAEMDSIFPFLTPDSADTAGASTVRDCLLDLDGVDFDVDELMPPDRPVFDDVDDDDADEDLVMSSSLTSSVDQTPPPQVLPRRGRGKGGGFGRKSKSSNMKTKSEANREAAYRYRAKQRQSNSLAKSRHSQLVANNQRLEAEVASAESQLQFLLHLCRRRPTPAKKRLQLRVLEADEDCDPPQLGSKPKLITMVIKQRV</sequence>
<dbReference type="SUPFAM" id="SSF57959">
    <property type="entry name" value="Leucine zipper domain"/>
    <property type="match status" value="1"/>
</dbReference>
<dbReference type="AlphaFoldDB" id="A0A267H9B0"/>
<evidence type="ECO:0000256" key="2">
    <source>
        <dbReference type="SAM" id="MobiDB-lite"/>
    </source>
</evidence>
<feature type="domain" description="BZIP" evidence="3">
    <location>
        <begin position="190"/>
        <end position="204"/>
    </location>
</feature>
<evidence type="ECO:0000313" key="5">
    <source>
        <dbReference type="Proteomes" id="UP000215902"/>
    </source>
</evidence>
<gene>
    <name evidence="4" type="ORF">BOX15_Mlig009092g1</name>
</gene>
<feature type="region of interest" description="Disordered" evidence="2">
    <location>
        <begin position="151"/>
        <end position="196"/>
    </location>
</feature>
<dbReference type="GO" id="GO:0003700">
    <property type="term" value="F:DNA-binding transcription factor activity"/>
    <property type="evidence" value="ECO:0007669"/>
    <property type="project" value="InterPro"/>
</dbReference>
<name>A0A267H9B0_9PLAT</name>
<reference evidence="4 5" key="1">
    <citation type="submission" date="2017-06" db="EMBL/GenBank/DDBJ databases">
        <title>A platform for efficient transgenesis in Macrostomum lignano, a flatworm model organism for stem cell research.</title>
        <authorList>
            <person name="Berezikov E."/>
        </authorList>
    </citation>
    <scope>NUCLEOTIDE SEQUENCE [LARGE SCALE GENOMIC DNA]</scope>
    <source>
        <strain evidence="4">DV1</strain>
        <tissue evidence="4">Whole organism</tissue>
    </source>
</reference>
<evidence type="ECO:0000256" key="1">
    <source>
        <dbReference type="SAM" id="Coils"/>
    </source>
</evidence>
<dbReference type="InterPro" id="IPR004827">
    <property type="entry name" value="bZIP"/>
</dbReference>
<evidence type="ECO:0000313" key="4">
    <source>
        <dbReference type="EMBL" id="PAA94264.1"/>
    </source>
</evidence>
<dbReference type="PROSITE" id="PS00036">
    <property type="entry name" value="BZIP_BASIC"/>
    <property type="match status" value="1"/>
</dbReference>
<organism evidence="4 5">
    <name type="scientific">Macrostomum lignano</name>
    <dbReference type="NCBI Taxonomy" id="282301"/>
    <lineage>
        <taxon>Eukaryota</taxon>
        <taxon>Metazoa</taxon>
        <taxon>Spiralia</taxon>
        <taxon>Lophotrochozoa</taxon>
        <taxon>Platyhelminthes</taxon>
        <taxon>Rhabditophora</taxon>
        <taxon>Macrostomorpha</taxon>
        <taxon>Macrostomida</taxon>
        <taxon>Macrostomidae</taxon>
        <taxon>Macrostomum</taxon>
    </lineage>
</organism>